<feature type="compositionally biased region" description="Basic and acidic residues" evidence="1">
    <location>
        <begin position="420"/>
        <end position="437"/>
    </location>
</feature>
<name>A0A6A5JYL0_9PLEO</name>
<accession>A0A6A5JYL0</accession>
<feature type="region of interest" description="Disordered" evidence="1">
    <location>
        <begin position="1"/>
        <end position="54"/>
    </location>
</feature>
<proteinExistence type="predicted"/>
<feature type="compositionally biased region" description="Basic and acidic residues" evidence="1">
    <location>
        <begin position="394"/>
        <end position="403"/>
    </location>
</feature>
<dbReference type="OrthoDB" id="3791417at2759"/>
<reference evidence="2" key="1">
    <citation type="submission" date="2020-01" db="EMBL/GenBank/DDBJ databases">
        <authorList>
            <consortium name="DOE Joint Genome Institute"/>
            <person name="Haridas S."/>
            <person name="Albert R."/>
            <person name="Binder M."/>
            <person name="Bloem J."/>
            <person name="Labutti K."/>
            <person name="Salamov A."/>
            <person name="Andreopoulos B."/>
            <person name="Baker S.E."/>
            <person name="Barry K."/>
            <person name="Bills G."/>
            <person name="Bluhm B.H."/>
            <person name="Cannon C."/>
            <person name="Castanera R."/>
            <person name="Culley D.E."/>
            <person name="Daum C."/>
            <person name="Ezra D."/>
            <person name="Gonzalez J.B."/>
            <person name="Henrissat B."/>
            <person name="Kuo A."/>
            <person name="Liang C."/>
            <person name="Lipzen A."/>
            <person name="Lutzoni F."/>
            <person name="Magnuson J."/>
            <person name="Mondo S."/>
            <person name="Nolan M."/>
            <person name="Ohm R."/>
            <person name="Pangilinan J."/>
            <person name="Park H.-J."/>
            <person name="Ramirez L."/>
            <person name="Alfaro M."/>
            <person name="Sun H."/>
            <person name="Tritt A."/>
            <person name="Yoshinaga Y."/>
            <person name="Zwiers L.-H."/>
            <person name="Turgeon B.G."/>
            <person name="Goodwin S.B."/>
            <person name="Spatafora J.W."/>
            <person name="Crous P.W."/>
            <person name="Grigoriev I.V."/>
        </authorList>
    </citation>
    <scope>NUCLEOTIDE SEQUENCE</scope>
    <source>
        <strain evidence="2">P77</strain>
    </source>
</reference>
<feature type="region of interest" description="Disordered" evidence="1">
    <location>
        <begin position="452"/>
        <end position="482"/>
    </location>
</feature>
<evidence type="ECO:0000313" key="3">
    <source>
        <dbReference type="Proteomes" id="UP000800040"/>
    </source>
</evidence>
<evidence type="ECO:0000313" key="2">
    <source>
        <dbReference type="EMBL" id="KAF1829429.1"/>
    </source>
</evidence>
<feature type="region of interest" description="Disordered" evidence="1">
    <location>
        <begin position="380"/>
        <end position="439"/>
    </location>
</feature>
<feature type="compositionally biased region" description="Polar residues" evidence="1">
    <location>
        <begin position="464"/>
        <end position="482"/>
    </location>
</feature>
<protein>
    <submittedName>
        <fullName evidence="2">Uncharacterized protein</fullName>
    </submittedName>
</protein>
<sequence>MPKFFSRSKKSSLSKRNTIKKPSPEIGGPLAPISNQNHSSSGSSGKKHVSVEKEFESDKFHPALIWNELRAPNRDSKLIDRLVHRKKRNEGDIQISTCRGRRESIEKRTMEDPYHASLVNGGVLLPSDDSIAGVTDAQLPSASELTEDESSNTQDAQVLNHDLTIPSDESQPPMITILCGRQNPASCFFTRRLVKVCDNGMYSDTNSTPSSSLLSCPELDPDANELYSLWQRTGAIPIWQRDVDFGPTDLDPGLTWIASWPLMNAAIHGHRIGDFPFVDRVMDLLQEKLVETVRPDKGTISHVFGRNTRSIPDVLRVFIIDRWIAAGVEGFRYEDLSDHPRLFVHSALGTALQRLSYTRQSSSLTGCGYHTHATTESCYRNAVTPTGTRSPAQHQDRRDKSSRSSDQLMTDSRKNSFKTTDWKVHRDEENQKMHEQTGKSWVGFRRLAVGSRRDRESAYGKSPGTHSGSVLPSPSATPEVQDNAATAPQSVFGTVQTAGAVDDIRVDAPTREQGPVYSRNDERLAFNPDSGSECPVSIPDVQLQNVTTSVAVDSGTPSGYEQECFLVSYGDTPVAELAGGSKLPHPSEKSAGSAPVIELGSAVETSSKSRKHATCPGAFPESRTGSLRSVILGRESSRDVI</sequence>
<evidence type="ECO:0000256" key="1">
    <source>
        <dbReference type="SAM" id="MobiDB-lite"/>
    </source>
</evidence>
<gene>
    <name evidence="2" type="ORF">BDW02DRAFT_166582</name>
</gene>
<feature type="region of interest" description="Disordered" evidence="1">
    <location>
        <begin position="509"/>
        <end position="533"/>
    </location>
</feature>
<feature type="compositionally biased region" description="Polar residues" evidence="1">
    <location>
        <begin position="380"/>
        <end position="393"/>
    </location>
</feature>
<dbReference type="AlphaFoldDB" id="A0A6A5JYL0"/>
<organism evidence="2 3">
    <name type="scientific">Decorospora gaudefroyi</name>
    <dbReference type="NCBI Taxonomy" id="184978"/>
    <lineage>
        <taxon>Eukaryota</taxon>
        <taxon>Fungi</taxon>
        <taxon>Dikarya</taxon>
        <taxon>Ascomycota</taxon>
        <taxon>Pezizomycotina</taxon>
        <taxon>Dothideomycetes</taxon>
        <taxon>Pleosporomycetidae</taxon>
        <taxon>Pleosporales</taxon>
        <taxon>Pleosporineae</taxon>
        <taxon>Pleosporaceae</taxon>
        <taxon>Decorospora</taxon>
    </lineage>
</organism>
<dbReference type="EMBL" id="ML975444">
    <property type="protein sequence ID" value="KAF1829429.1"/>
    <property type="molecule type" value="Genomic_DNA"/>
</dbReference>
<keyword evidence="3" id="KW-1185">Reference proteome</keyword>
<feature type="compositionally biased region" description="Basic residues" evidence="1">
    <location>
        <begin position="1"/>
        <end position="19"/>
    </location>
</feature>
<dbReference type="Proteomes" id="UP000800040">
    <property type="component" value="Unassembled WGS sequence"/>
</dbReference>
<feature type="region of interest" description="Disordered" evidence="1">
    <location>
        <begin position="602"/>
        <end position="621"/>
    </location>
</feature>